<dbReference type="PANTHER" id="PTHR47188:SF1">
    <property type="entry name" value="PROTEIN TAR1"/>
    <property type="match status" value="1"/>
</dbReference>
<dbReference type="InterPro" id="IPR044792">
    <property type="entry name" value="TAR1"/>
</dbReference>
<evidence type="ECO:0000256" key="1">
    <source>
        <dbReference type="SAM" id="MobiDB-lite"/>
    </source>
</evidence>
<dbReference type="AlphaFoldDB" id="A0A2G2UXP3"/>
<organism evidence="2 3">
    <name type="scientific">Capsicum baccatum</name>
    <name type="common">Peruvian pepper</name>
    <dbReference type="NCBI Taxonomy" id="33114"/>
    <lineage>
        <taxon>Eukaryota</taxon>
        <taxon>Viridiplantae</taxon>
        <taxon>Streptophyta</taxon>
        <taxon>Embryophyta</taxon>
        <taxon>Tracheophyta</taxon>
        <taxon>Spermatophyta</taxon>
        <taxon>Magnoliopsida</taxon>
        <taxon>eudicotyledons</taxon>
        <taxon>Gunneridae</taxon>
        <taxon>Pentapetalae</taxon>
        <taxon>asterids</taxon>
        <taxon>lamiids</taxon>
        <taxon>Solanales</taxon>
        <taxon>Solanaceae</taxon>
        <taxon>Solanoideae</taxon>
        <taxon>Capsiceae</taxon>
        <taxon>Capsicum</taxon>
    </lineage>
</organism>
<evidence type="ECO:0000313" key="2">
    <source>
        <dbReference type="EMBL" id="PHT25398.1"/>
    </source>
</evidence>
<sequence>MVHRILQFTPSITFHNVLHRCESRDIHCRVSFSFIEEAQVLPTHAADGARGAGYRFKYSLALSAMGFVGRPSARAPGMGGGARAECRSTPLARTPQLLTTFAESFYCAGFDNDPSAGSLMETLLRLLLPLNDKVQWTSRDVVGSESPTSTRSEHFTRSFNRYAHTRTLLRRSRLVGGAPLGGIAPISFVVPYGFTRPLTHTHVKLLGPCCKTGRMGSPQASVRSAQMPKHAGGARCLPQSRRRHSMSVSRARALAAPPIHAGPRPGSIGVPAYCRSTYDRGASPADNDQSTTLVGV</sequence>
<proteinExistence type="predicted"/>
<reference evidence="2 3" key="1">
    <citation type="journal article" date="2017" name="Genome Biol.">
        <title>New reference genome sequences of hot pepper reveal the massive evolution of plant disease-resistance genes by retroduplication.</title>
        <authorList>
            <person name="Kim S."/>
            <person name="Park J."/>
            <person name="Yeom S.I."/>
            <person name="Kim Y.M."/>
            <person name="Seo E."/>
            <person name="Kim K.T."/>
            <person name="Kim M.S."/>
            <person name="Lee J.M."/>
            <person name="Cheong K."/>
            <person name="Shin H.S."/>
            <person name="Kim S.B."/>
            <person name="Han K."/>
            <person name="Lee J."/>
            <person name="Park M."/>
            <person name="Lee H.A."/>
            <person name="Lee H.Y."/>
            <person name="Lee Y."/>
            <person name="Oh S."/>
            <person name="Lee J.H."/>
            <person name="Choi E."/>
            <person name="Choi E."/>
            <person name="Lee S.E."/>
            <person name="Jeon J."/>
            <person name="Kim H."/>
            <person name="Choi G."/>
            <person name="Song H."/>
            <person name="Lee J."/>
            <person name="Lee S.C."/>
            <person name="Kwon J.K."/>
            <person name="Lee H.Y."/>
            <person name="Koo N."/>
            <person name="Hong Y."/>
            <person name="Kim R.W."/>
            <person name="Kang W.H."/>
            <person name="Huh J.H."/>
            <person name="Kang B.C."/>
            <person name="Yang T.J."/>
            <person name="Lee Y.H."/>
            <person name="Bennetzen J.L."/>
            <person name="Choi D."/>
        </authorList>
    </citation>
    <scope>NUCLEOTIDE SEQUENCE [LARGE SCALE GENOMIC DNA]</scope>
    <source>
        <strain evidence="3">cv. PBC81</strain>
    </source>
</reference>
<dbReference type="Proteomes" id="UP000224567">
    <property type="component" value="Unassembled WGS sequence"/>
</dbReference>
<name>A0A2G2UXP3_CAPBA</name>
<reference evidence="3" key="2">
    <citation type="journal article" date="2017" name="J. Anim. Genet.">
        <title>Multiple reference genome sequences of hot pepper reveal the massive evolution of plant disease resistance genes by retroduplication.</title>
        <authorList>
            <person name="Kim S."/>
            <person name="Park J."/>
            <person name="Yeom S.-I."/>
            <person name="Kim Y.-M."/>
            <person name="Seo E."/>
            <person name="Kim K.-T."/>
            <person name="Kim M.-S."/>
            <person name="Lee J.M."/>
            <person name="Cheong K."/>
            <person name="Shin H.-S."/>
            <person name="Kim S.-B."/>
            <person name="Han K."/>
            <person name="Lee J."/>
            <person name="Park M."/>
            <person name="Lee H.-A."/>
            <person name="Lee H.-Y."/>
            <person name="Lee Y."/>
            <person name="Oh S."/>
            <person name="Lee J.H."/>
            <person name="Choi E."/>
            <person name="Choi E."/>
            <person name="Lee S.E."/>
            <person name="Jeon J."/>
            <person name="Kim H."/>
            <person name="Choi G."/>
            <person name="Song H."/>
            <person name="Lee J."/>
            <person name="Lee S.-C."/>
            <person name="Kwon J.-K."/>
            <person name="Lee H.-Y."/>
            <person name="Koo N."/>
            <person name="Hong Y."/>
            <person name="Kim R.W."/>
            <person name="Kang W.-H."/>
            <person name="Huh J.H."/>
            <person name="Kang B.-C."/>
            <person name="Yang T.-J."/>
            <person name="Lee Y.-H."/>
            <person name="Bennetzen J.L."/>
            <person name="Choi D."/>
        </authorList>
    </citation>
    <scope>NUCLEOTIDE SEQUENCE [LARGE SCALE GENOMIC DNA]</scope>
    <source>
        <strain evidence="3">cv. PBC81</strain>
    </source>
</reference>
<evidence type="ECO:0008006" key="4">
    <source>
        <dbReference type="Google" id="ProtNLM"/>
    </source>
</evidence>
<evidence type="ECO:0000313" key="3">
    <source>
        <dbReference type="Proteomes" id="UP000224567"/>
    </source>
</evidence>
<feature type="region of interest" description="Disordered" evidence="1">
    <location>
        <begin position="217"/>
        <end position="242"/>
    </location>
</feature>
<dbReference type="EMBL" id="MLFT02001888">
    <property type="protein sequence ID" value="PHT25398.1"/>
    <property type="molecule type" value="Genomic_DNA"/>
</dbReference>
<dbReference type="OrthoDB" id="1685618at2759"/>
<comment type="caution">
    <text evidence="2">The sequence shown here is derived from an EMBL/GenBank/DDBJ whole genome shotgun (WGS) entry which is preliminary data.</text>
</comment>
<keyword evidence="3" id="KW-1185">Reference proteome</keyword>
<dbReference type="GO" id="GO:0043457">
    <property type="term" value="P:regulation of cellular respiration"/>
    <property type="evidence" value="ECO:0007669"/>
    <property type="project" value="InterPro"/>
</dbReference>
<gene>
    <name evidence="2" type="ORF">CQW23_34972</name>
</gene>
<protein>
    <recommendedName>
        <fullName evidence="4">Protein TAR1</fullName>
    </recommendedName>
</protein>
<accession>A0A2G2UXP3</accession>
<dbReference type="PANTHER" id="PTHR47188">
    <property type="entry name" value="PROTEIN TAR1"/>
    <property type="match status" value="1"/>
</dbReference>